<dbReference type="VEuPathDB" id="FungiDB:VP01_328g5"/>
<sequence length="513" mass="58430">MKKENSQLGTSAFKHYKDLKSVGCYWKSNLTLLHHEQTNVTCSKDEDVSFHLTLSIKKYTMFFQCLALKKILYLNYYVLFPGLYLPLALRQSPEITHKNMRNPFFDTINPFHLLIKRSNSSYLLVLSYWNYSDVYIISKQTILLWSKHPLLNLTFVITTTDHTHGVSLQKKLAQLPAVDMQKLPGSFCLIQLSFDAQSLCILHSHCAYCTVTVPKHINMQTGGLSISFLQCIQFIFVQYVVSEQFSCLRSTVVLSDELNLSYTAQDFTHTGKTKHLNNSYTPPQQQQLYTTTKTTHHRYYCTSQLLCTSIARFMLLKFSPCEFIHQQATPQNSTTKSIHLKSYTSALINLLVFSHLSPRFIQPSFDAHSQCRFTVTVPKHLHMQTGGVWMADWLEHAAQKTNIKKVKYTCQGLGNIQLDLGRESVTTPLAAARTSTSSLGFGGKVELSLFQYMNSPMVSSEDNIGGLGIYSEGKIFSSWLVLFPGGRYSTCHLDVITHVTLFYLYLSKDVIQN</sequence>
<accession>A0A0L6UXM3</accession>
<evidence type="ECO:0000313" key="1">
    <source>
        <dbReference type="EMBL" id="KNZ53288.1"/>
    </source>
</evidence>
<reference evidence="1 2" key="1">
    <citation type="submission" date="2015-08" db="EMBL/GenBank/DDBJ databases">
        <title>Next Generation Sequencing and Analysis of the Genome of Puccinia sorghi L Schw, the Causal Agent of Maize Common Rust.</title>
        <authorList>
            <person name="Rochi L."/>
            <person name="Burguener G."/>
            <person name="Darino M."/>
            <person name="Turjanski A."/>
            <person name="Kreff E."/>
            <person name="Dieguez M.J."/>
            <person name="Sacco F."/>
        </authorList>
    </citation>
    <scope>NUCLEOTIDE SEQUENCE [LARGE SCALE GENOMIC DNA]</scope>
    <source>
        <strain evidence="1 2">RO10H11247</strain>
    </source>
</reference>
<dbReference type="Proteomes" id="UP000037035">
    <property type="component" value="Unassembled WGS sequence"/>
</dbReference>
<organism evidence="1 2">
    <name type="scientific">Puccinia sorghi</name>
    <dbReference type="NCBI Taxonomy" id="27349"/>
    <lineage>
        <taxon>Eukaryota</taxon>
        <taxon>Fungi</taxon>
        <taxon>Dikarya</taxon>
        <taxon>Basidiomycota</taxon>
        <taxon>Pucciniomycotina</taxon>
        <taxon>Pucciniomycetes</taxon>
        <taxon>Pucciniales</taxon>
        <taxon>Pucciniaceae</taxon>
        <taxon>Puccinia</taxon>
    </lineage>
</organism>
<name>A0A0L6UXM3_9BASI</name>
<protein>
    <submittedName>
        <fullName evidence="1">Uncharacterized protein</fullName>
    </submittedName>
</protein>
<keyword evidence="2" id="KW-1185">Reference proteome</keyword>
<proteinExistence type="predicted"/>
<evidence type="ECO:0000313" key="2">
    <source>
        <dbReference type="Proteomes" id="UP000037035"/>
    </source>
</evidence>
<comment type="caution">
    <text evidence="1">The sequence shown here is derived from an EMBL/GenBank/DDBJ whole genome shotgun (WGS) entry which is preliminary data.</text>
</comment>
<dbReference type="AlphaFoldDB" id="A0A0L6UXM3"/>
<dbReference type="EMBL" id="LAVV01008268">
    <property type="protein sequence ID" value="KNZ53288.1"/>
    <property type="molecule type" value="Genomic_DNA"/>
</dbReference>
<gene>
    <name evidence="1" type="ORF">VP01_328g5</name>
</gene>